<protein>
    <submittedName>
        <fullName evidence="1">Uncharacterized protein</fullName>
    </submittedName>
</protein>
<dbReference type="RefSeq" id="WP_193637660.1">
    <property type="nucleotide sequence ID" value="NZ_JADCSA010000005.1"/>
</dbReference>
<proteinExistence type="predicted"/>
<keyword evidence="2" id="KW-1185">Reference proteome</keyword>
<comment type="caution">
    <text evidence="1">The sequence shown here is derived from an EMBL/GenBank/DDBJ whole genome shotgun (WGS) entry which is preliminary data.</text>
</comment>
<evidence type="ECO:0000313" key="2">
    <source>
        <dbReference type="Proteomes" id="UP000756387"/>
    </source>
</evidence>
<sequence length="167" mass="17972">MNEWSTTTVVAAAALAAAALLLALVVALVVSGRRTRAELAATRRAQAELLERVDALAVTSAARHPDVEAAEFVITDVGSDASVDGPDTSGPAPGRIDGRLFADIVARETVVKAASWSYGLRRALSAENRNRIRFEVRRETKRATKQRRADVKEALRQYYARQGGDAA</sequence>
<dbReference type="Proteomes" id="UP000756387">
    <property type="component" value="Unassembled WGS sequence"/>
</dbReference>
<reference evidence="1 2" key="1">
    <citation type="submission" date="2020-10" db="EMBL/GenBank/DDBJ databases">
        <title>Nocardioides sp. isolated from sludge.</title>
        <authorList>
            <person name="Zhang X."/>
        </authorList>
    </citation>
    <scope>NUCLEOTIDE SEQUENCE [LARGE SCALE GENOMIC DNA]</scope>
    <source>
        <strain evidence="1 2">Y6</strain>
    </source>
</reference>
<organism evidence="1 2">
    <name type="scientific">Nocardioides malaquae</name>
    <dbReference type="NCBI Taxonomy" id="2773426"/>
    <lineage>
        <taxon>Bacteria</taxon>
        <taxon>Bacillati</taxon>
        <taxon>Actinomycetota</taxon>
        <taxon>Actinomycetes</taxon>
        <taxon>Propionibacteriales</taxon>
        <taxon>Nocardioidaceae</taxon>
        <taxon>Nocardioides</taxon>
    </lineage>
</organism>
<accession>A0ABR9RRY5</accession>
<name>A0ABR9RRY5_9ACTN</name>
<dbReference type="EMBL" id="JADCSA010000005">
    <property type="protein sequence ID" value="MBE7324329.1"/>
    <property type="molecule type" value="Genomic_DNA"/>
</dbReference>
<evidence type="ECO:0000313" key="1">
    <source>
        <dbReference type="EMBL" id="MBE7324329.1"/>
    </source>
</evidence>
<gene>
    <name evidence="1" type="ORF">IEQ44_06660</name>
</gene>